<keyword evidence="1" id="KW-0472">Membrane</keyword>
<keyword evidence="1" id="KW-0812">Transmembrane</keyword>
<gene>
    <name evidence="2" type="primary">thiT</name>
    <name evidence="2" type="ORF">H8699_10885</name>
</gene>
<dbReference type="Pfam" id="PF09515">
    <property type="entry name" value="Thia_YuaJ"/>
    <property type="match status" value="1"/>
</dbReference>
<feature type="transmembrane region" description="Helical" evidence="1">
    <location>
        <begin position="79"/>
        <end position="100"/>
    </location>
</feature>
<evidence type="ECO:0000256" key="1">
    <source>
        <dbReference type="SAM" id="Phobius"/>
    </source>
</evidence>
<dbReference type="GO" id="GO:0015234">
    <property type="term" value="F:thiamine transmembrane transporter activity"/>
    <property type="evidence" value="ECO:0007669"/>
    <property type="project" value="InterPro"/>
</dbReference>
<protein>
    <submittedName>
        <fullName evidence="2">Energy-coupled thiamine transporter ThiT</fullName>
    </submittedName>
</protein>
<proteinExistence type="predicted"/>
<feature type="transmembrane region" description="Helical" evidence="1">
    <location>
        <begin position="17"/>
        <end position="35"/>
    </location>
</feature>
<dbReference type="Proteomes" id="UP000654279">
    <property type="component" value="Unassembled WGS sequence"/>
</dbReference>
<keyword evidence="3" id="KW-1185">Reference proteome</keyword>
<sequence>MDLSQIFSSFGLVKPEVWMTLIALVALAFLLALGRKRWNARMLTYAAICIALGFILSYIRFYRMPQGGSVTPGSMLPVMVFSFIFGGLPGILAGTAYGLLQLFQDFYVTHPMGLFLDYILAFACLGLAGFFRKNLALGVLVAGLGRFACHFLAGVFFFGAYAPEGANVALYSLGYNASVVGPDLAICLILVLLPPTRRLIERLRLQANAGRRI</sequence>
<dbReference type="EMBL" id="JACRSO010000005">
    <property type="protein sequence ID" value="MBC8529933.1"/>
    <property type="molecule type" value="Genomic_DNA"/>
</dbReference>
<feature type="transmembrane region" description="Helical" evidence="1">
    <location>
        <begin position="112"/>
        <end position="131"/>
    </location>
</feature>
<dbReference type="GO" id="GO:0005886">
    <property type="term" value="C:plasma membrane"/>
    <property type="evidence" value="ECO:0007669"/>
    <property type="project" value="InterPro"/>
</dbReference>
<dbReference type="Gene3D" id="1.10.1760.20">
    <property type="match status" value="1"/>
</dbReference>
<dbReference type="InterPro" id="IPR012651">
    <property type="entry name" value="Thia_Transptr_ThiT"/>
</dbReference>
<evidence type="ECO:0000313" key="2">
    <source>
        <dbReference type="EMBL" id="MBC8529933.1"/>
    </source>
</evidence>
<evidence type="ECO:0000313" key="3">
    <source>
        <dbReference type="Proteomes" id="UP000654279"/>
    </source>
</evidence>
<organism evidence="2 3">
    <name type="scientific">Luoshenia tenuis</name>
    <dbReference type="NCBI Taxonomy" id="2763654"/>
    <lineage>
        <taxon>Bacteria</taxon>
        <taxon>Bacillati</taxon>
        <taxon>Bacillota</taxon>
        <taxon>Clostridia</taxon>
        <taxon>Christensenellales</taxon>
        <taxon>Christensenellaceae</taxon>
        <taxon>Luoshenia</taxon>
    </lineage>
</organism>
<accession>A0A926D282</accession>
<comment type="caution">
    <text evidence="2">The sequence shown here is derived from an EMBL/GenBank/DDBJ whole genome shotgun (WGS) entry which is preliminary data.</text>
</comment>
<keyword evidence="1" id="KW-1133">Transmembrane helix</keyword>
<dbReference type="NCBIfam" id="TIGR02357">
    <property type="entry name" value="ECF_ThiT_YuaJ"/>
    <property type="match status" value="1"/>
</dbReference>
<dbReference type="RefSeq" id="WP_249285713.1">
    <property type="nucleotide sequence ID" value="NZ_JACRSO010000005.1"/>
</dbReference>
<feature type="transmembrane region" description="Helical" evidence="1">
    <location>
        <begin position="173"/>
        <end position="193"/>
    </location>
</feature>
<dbReference type="AlphaFoldDB" id="A0A926D282"/>
<reference evidence="2" key="1">
    <citation type="submission" date="2020-08" db="EMBL/GenBank/DDBJ databases">
        <title>Genome public.</title>
        <authorList>
            <person name="Liu C."/>
            <person name="Sun Q."/>
        </authorList>
    </citation>
    <scope>NUCLEOTIDE SEQUENCE</scope>
    <source>
        <strain evidence="2">NSJ-44</strain>
    </source>
</reference>
<name>A0A926D282_9FIRM</name>
<feature type="transmembrane region" description="Helical" evidence="1">
    <location>
        <begin position="42"/>
        <end position="59"/>
    </location>
</feature>
<feature type="transmembrane region" description="Helical" evidence="1">
    <location>
        <begin position="137"/>
        <end position="161"/>
    </location>
</feature>